<evidence type="ECO:0000256" key="1">
    <source>
        <dbReference type="SAM" id="MobiDB-lite"/>
    </source>
</evidence>
<dbReference type="InterPro" id="IPR029787">
    <property type="entry name" value="Nucleotide_cyclase"/>
</dbReference>
<keyword evidence="2" id="KW-0472">Membrane</keyword>
<dbReference type="SMART" id="SM00052">
    <property type="entry name" value="EAL"/>
    <property type="match status" value="1"/>
</dbReference>
<dbReference type="NCBIfam" id="TIGR00254">
    <property type="entry name" value="GGDEF"/>
    <property type="match status" value="1"/>
</dbReference>
<evidence type="ECO:0000313" key="6">
    <source>
        <dbReference type="Proteomes" id="UP000515861"/>
    </source>
</evidence>
<dbReference type="SUPFAM" id="SSF141868">
    <property type="entry name" value="EAL domain-like"/>
    <property type="match status" value="1"/>
</dbReference>
<evidence type="ECO:0000313" key="5">
    <source>
        <dbReference type="EMBL" id="QNM82534.1"/>
    </source>
</evidence>
<evidence type="ECO:0000256" key="2">
    <source>
        <dbReference type="SAM" id="Phobius"/>
    </source>
</evidence>
<evidence type="ECO:0000259" key="4">
    <source>
        <dbReference type="PROSITE" id="PS50887"/>
    </source>
</evidence>
<dbReference type="Pfam" id="PF00990">
    <property type="entry name" value="GGDEF"/>
    <property type="match status" value="1"/>
</dbReference>
<keyword evidence="2" id="KW-0812">Transmembrane</keyword>
<keyword evidence="2" id="KW-1133">Transmembrane helix</keyword>
<dbReference type="PROSITE" id="PS50887">
    <property type="entry name" value="GGDEF"/>
    <property type="match status" value="1"/>
</dbReference>
<dbReference type="KEGG" id="ssau:H8M03_11080"/>
<dbReference type="InterPro" id="IPR001633">
    <property type="entry name" value="EAL_dom"/>
</dbReference>
<dbReference type="Gene3D" id="3.20.20.450">
    <property type="entry name" value="EAL domain"/>
    <property type="match status" value="1"/>
</dbReference>
<dbReference type="PANTHER" id="PTHR44757:SF2">
    <property type="entry name" value="BIOFILM ARCHITECTURE MAINTENANCE PROTEIN MBAA"/>
    <property type="match status" value="1"/>
</dbReference>
<dbReference type="InterPro" id="IPR000160">
    <property type="entry name" value="GGDEF_dom"/>
</dbReference>
<protein>
    <submittedName>
        <fullName evidence="5">EAL domain-containing protein</fullName>
    </submittedName>
</protein>
<dbReference type="Gene3D" id="3.30.70.270">
    <property type="match status" value="1"/>
</dbReference>
<gene>
    <name evidence="5" type="ORF">H8M03_11080</name>
</gene>
<dbReference type="CDD" id="cd01949">
    <property type="entry name" value="GGDEF"/>
    <property type="match status" value="1"/>
</dbReference>
<dbReference type="CDD" id="cd01948">
    <property type="entry name" value="EAL"/>
    <property type="match status" value="1"/>
</dbReference>
<organism evidence="5 6">
    <name type="scientific">Sphingomonas sabuli</name>
    <dbReference type="NCBI Taxonomy" id="2764186"/>
    <lineage>
        <taxon>Bacteria</taxon>
        <taxon>Pseudomonadati</taxon>
        <taxon>Pseudomonadota</taxon>
        <taxon>Alphaproteobacteria</taxon>
        <taxon>Sphingomonadales</taxon>
        <taxon>Sphingomonadaceae</taxon>
        <taxon>Sphingomonas</taxon>
    </lineage>
</organism>
<dbReference type="RefSeq" id="WP_187479489.1">
    <property type="nucleotide sequence ID" value="NZ_CP060697.1"/>
</dbReference>
<dbReference type="InterPro" id="IPR043128">
    <property type="entry name" value="Rev_trsase/Diguanyl_cyclase"/>
</dbReference>
<dbReference type="InterPro" id="IPR052155">
    <property type="entry name" value="Biofilm_reg_signaling"/>
</dbReference>
<dbReference type="Proteomes" id="UP000515861">
    <property type="component" value="Chromosome"/>
</dbReference>
<dbReference type="PANTHER" id="PTHR44757">
    <property type="entry name" value="DIGUANYLATE CYCLASE DGCP"/>
    <property type="match status" value="1"/>
</dbReference>
<feature type="transmembrane region" description="Helical" evidence="2">
    <location>
        <begin position="64"/>
        <end position="84"/>
    </location>
</feature>
<reference evidence="5 6" key="1">
    <citation type="submission" date="2020-08" db="EMBL/GenBank/DDBJ databases">
        <title>Sphingomonas sp. sand1-3 16S ribosomal RNA gene Genome sequencing and assembly.</title>
        <authorList>
            <person name="Kang M."/>
        </authorList>
    </citation>
    <scope>NUCLEOTIDE SEQUENCE [LARGE SCALE GENOMIC DNA]</scope>
    <source>
        <strain evidence="6">sand1-3</strain>
    </source>
</reference>
<dbReference type="PROSITE" id="PS50883">
    <property type="entry name" value="EAL"/>
    <property type="match status" value="1"/>
</dbReference>
<dbReference type="InterPro" id="IPR035919">
    <property type="entry name" value="EAL_sf"/>
</dbReference>
<dbReference type="EMBL" id="CP060697">
    <property type="protein sequence ID" value="QNM82534.1"/>
    <property type="molecule type" value="Genomic_DNA"/>
</dbReference>
<evidence type="ECO:0000259" key="3">
    <source>
        <dbReference type="PROSITE" id="PS50883"/>
    </source>
</evidence>
<feature type="transmembrane region" description="Helical" evidence="2">
    <location>
        <begin position="30"/>
        <end position="52"/>
    </location>
</feature>
<proteinExistence type="predicted"/>
<name>A0A7G9L1N5_9SPHN</name>
<feature type="domain" description="GGDEF" evidence="4">
    <location>
        <begin position="133"/>
        <end position="264"/>
    </location>
</feature>
<dbReference type="SUPFAM" id="SSF55073">
    <property type="entry name" value="Nucleotide cyclase"/>
    <property type="match status" value="1"/>
</dbReference>
<accession>A0A7G9L1N5</accession>
<keyword evidence="6" id="KW-1185">Reference proteome</keyword>
<feature type="region of interest" description="Disordered" evidence="1">
    <location>
        <begin position="522"/>
        <end position="545"/>
    </location>
</feature>
<sequence>MSQAAQWGFWLGEFRVTSGKSKAMRLASSYVITTCATLAAILLFVGLGSQLLPASVGFVPLPATLQSLKLAFILNVAIILFGWFRAKDLKEAIEAWEQAERTAHRNANVDHATGLANRREFMRTLHELLTEKGQGALLLIDLDHFKRVNDLHGHTAGDQLLSVIADILGHSARGGALCARIGGDEFALLLPGAVREEADARASALLEAIAKPVRTGSSTLNVTASIGLATFDSSLDETAILRRSDVALYAAKKEGRNAFAWYNDELESELSRRNQLDEDIRHGIERGEFVPYFQPLIDLNTRDLAGFEALARWNSPTRGLVEPDDFVPQAEVTGLIGPLTMSIMEQALTEARGWPAHLKVAVNVSPVQFRDLSFAQHVMRILTATGFPARRLELEITEAALLEDRDQVLATIRSLKSIGVSISLDDFGTGYASLAELDTLPVDRIKIDRTFITRFVKSERTAAIVDAIAMLGHKLNVPLTAEGVESEQIRVELSALGCSEAQGWLYGRAVSADTVASFLEMRTPEPETEAAPPEPIVEKRRGTKF</sequence>
<dbReference type="AlphaFoldDB" id="A0A7G9L1N5"/>
<dbReference type="SMART" id="SM00267">
    <property type="entry name" value="GGDEF"/>
    <property type="match status" value="1"/>
</dbReference>
<feature type="domain" description="EAL" evidence="3">
    <location>
        <begin position="273"/>
        <end position="523"/>
    </location>
</feature>
<feature type="compositionally biased region" description="Basic and acidic residues" evidence="1">
    <location>
        <begin position="536"/>
        <end position="545"/>
    </location>
</feature>
<dbReference type="Pfam" id="PF00563">
    <property type="entry name" value="EAL"/>
    <property type="match status" value="1"/>
</dbReference>